<dbReference type="EMBL" id="BJXB01000018">
    <property type="protein sequence ID" value="GEM48191.1"/>
    <property type="molecule type" value="Genomic_DNA"/>
</dbReference>
<name>A0A511N6Z9_DEIC1</name>
<organism evidence="1 2">
    <name type="scientific">Deinococcus cellulosilyticus (strain DSM 18568 / NBRC 106333 / KACC 11606 / 5516J-15)</name>
    <dbReference type="NCBI Taxonomy" id="1223518"/>
    <lineage>
        <taxon>Bacteria</taxon>
        <taxon>Thermotogati</taxon>
        <taxon>Deinococcota</taxon>
        <taxon>Deinococci</taxon>
        <taxon>Deinococcales</taxon>
        <taxon>Deinococcaceae</taxon>
        <taxon>Deinococcus</taxon>
    </lineage>
</organism>
<dbReference type="InterPro" id="IPR005358">
    <property type="entry name" value="Puta_zinc/iron-chelating_dom"/>
</dbReference>
<dbReference type="AlphaFoldDB" id="A0A511N6Z9"/>
<accession>A0A511N6Z9</accession>
<dbReference type="OrthoDB" id="9810361at2"/>
<evidence type="ECO:0000313" key="1">
    <source>
        <dbReference type="EMBL" id="GEM48191.1"/>
    </source>
</evidence>
<proteinExistence type="predicted"/>
<evidence type="ECO:0000313" key="2">
    <source>
        <dbReference type="Proteomes" id="UP000321306"/>
    </source>
</evidence>
<keyword evidence="2" id="KW-1185">Reference proteome</keyword>
<comment type="caution">
    <text evidence="1">The sequence shown here is derived from an EMBL/GenBank/DDBJ whole genome shotgun (WGS) entry which is preliminary data.</text>
</comment>
<protein>
    <recommendedName>
        <fullName evidence="3">Zinc/iron-chelating domain-containing protein</fullName>
    </recommendedName>
</protein>
<reference evidence="1 2" key="1">
    <citation type="submission" date="2019-07" db="EMBL/GenBank/DDBJ databases">
        <title>Whole genome shotgun sequence of Deinococcus cellulosilyticus NBRC 106333.</title>
        <authorList>
            <person name="Hosoyama A."/>
            <person name="Uohara A."/>
            <person name="Ohji S."/>
            <person name="Ichikawa N."/>
        </authorList>
    </citation>
    <scope>NUCLEOTIDE SEQUENCE [LARGE SCALE GENOMIC DNA]</scope>
    <source>
        <strain evidence="1 2">NBRC 106333</strain>
    </source>
</reference>
<gene>
    <name evidence="1" type="ORF">DC3_38260</name>
</gene>
<evidence type="ECO:0008006" key="3">
    <source>
        <dbReference type="Google" id="ProtNLM"/>
    </source>
</evidence>
<dbReference type="Proteomes" id="UP000321306">
    <property type="component" value="Unassembled WGS sequence"/>
</dbReference>
<dbReference type="RefSeq" id="WP_146887067.1">
    <property type="nucleotide sequence ID" value="NZ_BJXB01000018.1"/>
</dbReference>
<sequence>MPVCCALDEDAVNHKTITKEVRKAYRKYDEQASNWIEQYTAEGGRIYCQAGCFKCCDMPIRISWAEALTISESLTDEQFTKIQRHANKVWVNAHKSKNSDEYAENHRKFVGFCPLLDKTSGGCTLYGDRPIRCRDTYSGMPAHFCGAGALSKLSSSELRQYQRTVRSAEVFDGYSHYIAPLEDLSLPAWNRFSLLMKREMGLEVWGDFWYLVTMTRNPDFVEALTLKNRRKVIQKLQELGLYHEEIVQLD</sequence>
<dbReference type="Pfam" id="PF03692">
    <property type="entry name" value="CxxCxxCC"/>
    <property type="match status" value="1"/>
</dbReference>